<feature type="region of interest" description="Disordered" evidence="1">
    <location>
        <begin position="493"/>
        <end position="529"/>
    </location>
</feature>
<dbReference type="Proteomes" id="UP000076580">
    <property type="component" value="Chromosome 02"/>
</dbReference>
<dbReference type="EMBL" id="LAYC01000002">
    <property type="protein sequence ID" value="KYK58147.1"/>
    <property type="molecule type" value="Genomic_DNA"/>
</dbReference>
<feature type="compositionally biased region" description="Polar residues" evidence="1">
    <location>
        <begin position="1"/>
        <end position="18"/>
    </location>
</feature>
<evidence type="ECO:0000313" key="3">
    <source>
        <dbReference type="Proteomes" id="UP000076580"/>
    </source>
</evidence>
<feature type="compositionally biased region" description="Basic and acidic residues" evidence="1">
    <location>
        <begin position="617"/>
        <end position="630"/>
    </location>
</feature>
<dbReference type="GeneID" id="63717803"/>
<feature type="region of interest" description="Disordered" evidence="1">
    <location>
        <begin position="190"/>
        <end position="213"/>
    </location>
</feature>
<feature type="compositionally biased region" description="Polar residues" evidence="1">
    <location>
        <begin position="287"/>
        <end position="305"/>
    </location>
</feature>
<reference evidence="2 3" key="1">
    <citation type="journal article" date="2016" name="Sci. Rep.">
        <title>Insights into Adaptations to a Near-Obligate Nematode Endoparasitic Lifestyle from the Finished Genome of Drechmeria coniospora.</title>
        <authorList>
            <person name="Zhang L."/>
            <person name="Zhou Z."/>
            <person name="Guo Q."/>
            <person name="Fokkens L."/>
            <person name="Miskei M."/>
            <person name="Pocsi I."/>
            <person name="Zhang W."/>
            <person name="Chen M."/>
            <person name="Wang L."/>
            <person name="Sun Y."/>
            <person name="Donzelli B.G."/>
            <person name="Gibson D.M."/>
            <person name="Nelson D.R."/>
            <person name="Luo J.G."/>
            <person name="Rep M."/>
            <person name="Liu H."/>
            <person name="Yang S."/>
            <person name="Wang J."/>
            <person name="Krasnoff S.B."/>
            <person name="Xu Y."/>
            <person name="Molnar I."/>
            <person name="Lin M."/>
        </authorList>
    </citation>
    <scope>NUCLEOTIDE SEQUENCE [LARGE SCALE GENOMIC DNA]</scope>
    <source>
        <strain evidence="2 3">ARSEF 6962</strain>
    </source>
</reference>
<gene>
    <name evidence="2" type="ORF">DCS_05160</name>
</gene>
<proteinExistence type="predicted"/>
<organism evidence="2 3">
    <name type="scientific">Drechmeria coniospora</name>
    <name type="common">Nematophagous fungus</name>
    <name type="synonym">Meria coniospora</name>
    <dbReference type="NCBI Taxonomy" id="98403"/>
    <lineage>
        <taxon>Eukaryota</taxon>
        <taxon>Fungi</taxon>
        <taxon>Dikarya</taxon>
        <taxon>Ascomycota</taxon>
        <taxon>Pezizomycotina</taxon>
        <taxon>Sordariomycetes</taxon>
        <taxon>Hypocreomycetidae</taxon>
        <taxon>Hypocreales</taxon>
        <taxon>Ophiocordycipitaceae</taxon>
        <taxon>Drechmeria</taxon>
    </lineage>
</organism>
<dbReference type="AlphaFoldDB" id="A0A151GM15"/>
<name>A0A151GM15_DRECN</name>
<feature type="region of interest" description="Disordered" evidence="1">
    <location>
        <begin position="1"/>
        <end position="34"/>
    </location>
</feature>
<protein>
    <submittedName>
        <fullName evidence="2">Uncharacterized protein</fullName>
    </submittedName>
</protein>
<feature type="region of interest" description="Disordered" evidence="1">
    <location>
        <begin position="370"/>
        <end position="407"/>
    </location>
</feature>
<dbReference type="RefSeq" id="XP_040657499.1">
    <property type="nucleotide sequence ID" value="XM_040802466.1"/>
</dbReference>
<feature type="region of interest" description="Disordered" evidence="1">
    <location>
        <begin position="279"/>
        <end position="326"/>
    </location>
</feature>
<evidence type="ECO:0000313" key="2">
    <source>
        <dbReference type="EMBL" id="KYK58147.1"/>
    </source>
</evidence>
<comment type="caution">
    <text evidence="2">The sequence shown here is derived from an EMBL/GenBank/DDBJ whole genome shotgun (WGS) entry which is preliminary data.</text>
</comment>
<sequence>MPSTISPPRAALNQSSAPNPDGTCSLPRLRPVSATRGPNLAHLVSKFEVLDALASTNQPAQPRPGSISGHSRQRMTPAGFGEPVSPSPAAVSSMPVLSVSAGPGSVGASSGDFLPRRVPSPILSDHSSTTKSSMYGLRPNSIVAERRMFFESVPSSGNLDEISTTPRQRPDNVQETIQITPSWQTLRAISPASSSRSVQTAQQDYPSSAKHSSLASKCLPTTKTCPAVFHCQDAQSGCWLMDDKMQDDAISEAAPSALAANTGPVDSWMQPWWQSRKRRHAADAPGTMTQTPTEGGNGDMPTTASVGDCPNERPSPSSAKSSSTIRVMREAKSVSTPAQGKINTHSPIMATFQKRLYPLRTSIPSLSISIPKKRHGASPGNQVQASTRLEPSSSGFFNRSPTPQDYSNDHFSIHDGSKAIRIETSDTPKSWQLQDTIGLFESLNRQQTREETATGNPGLTINMSDEAGDSINERLSCQKRRVGLGSALGKLSGSWGRRQPGRLAGRTRQMADENVSGSKTNGKRTSPHIYGKIEGLSGMFEPNSVSRDLVDMNVGLPTAAISTMDDLFPASWHDRTHEACSANVSHERGTLGNNESFASDLLTRVLDGASDAVASRTESRARLSRSEPEALGKSNNRMPSRRWTLRGSDTVVAQVRCTLEQPRPRRANEMRRLVSLCKDRVTVWKGKGHTE</sequence>
<feature type="compositionally biased region" description="Low complexity" evidence="1">
    <location>
        <begin position="314"/>
        <end position="323"/>
    </location>
</feature>
<feature type="region of interest" description="Disordered" evidence="1">
    <location>
        <begin position="56"/>
        <end position="90"/>
    </location>
</feature>
<evidence type="ECO:0000256" key="1">
    <source>
        <dbReference type="SAM" id="MobiDB-lite"/>
    </source>
</evidence>
<feature type="region of interest" description="Disordered" evidence="1">
    <location>
        <begin position="613"/>
        <end position="643"/>
    </location>
</feature>
<feature type="compositionally biased region" description="Polar residues" evidence="1">
    <location>
        <begin position="379"/>
        <end position="406"/>
    </location>
</feature>
<keyword evidence="3" id="KW-1185">Reference proteome</keyword>
<dbReference type="InParanoid" id="A0A151GM15"/>
<accession>A0A151GM15</accession>